<dbReference type="InterPro" id="IPR025150">
    <property type="entry name" value="GH123_cat"/>
</dbReference>
<keyword evidence="1" id="KW-0472">Membrane</keyword>
<keyword evidence="1" id="KW-0812">Transmembrane</keyword>
<proteinExistence type="predicted"/>
<name>A0A9D9HNL2_9SPIR</name>
<dbReference type="AlphaFoldDB" id="A0A9D9HNL2"/>
<evidence type="ECO:0000313" key="3">
    <source>
        <dbReference type="EMBL" id="MBO8457327.1"/>
    </source>
</evidence>
<accession>A0A9D9HNL2</accession>
<dbReference type="PROSITE" id="PS51257">
    <property type="entry name" value="PROKAR_LIPOPROTEIN"/>
    <property type="match status" value="1"/>
</dbReference>
<feature type="transmembrane region" description="Helical" evidence="1">
    <location>
        <begin position="7"/>
        <end position="29"/>
    </location>
</feature>
<gene>
    <name evidence="3" type="ORF">IAA81_03760</name>
</gene>
<dbReference type="Proteomes" id="UP000823638">
    <property type="component" value="Unassembled WGS sequence"/>
</dbReference>
<dbReference type="Pfam" id="PF13320">
    <property type="entry name" value="GH123_cat"/>
    <property type="match status" value="1"/>
</dbReference>
<evidence type="ECO:0000313" key="4">
    <source>
        <dbReference type="Proteomes" id="UP000823638"/>
    </source>
</evidence>
<reference evidence="3" key="1">
    <citation type="submission" date="2020-10" db="EMBL/GenBank/DDBJ databases">
        <authorList>
            <person name="Gilroy R."/>
        </authorList>
    </citation>
    <scope>NUCLEOTIDE SEQUENCE</scope>
    <source>
        <strain evidence="3">10532</strain>
    </source>
</reference>
<evidence type="ECO:0000256" key="1">
    <source>
        <dbReference type="SAM" id="Phobius"/>
    </source>
</evidence>
<keyword evidence="1" id="KW-1133">Transmembrane helix</keyword>
<sequence>MLKTKNYIFPLTIILAAIFSTGCVSRYSWQYKVLENDSSEENKILFTTLPGTVKVTEDEFIEKGGDKTVTIFSAKGETESEQILLMNPSKNEVTVTISFTDLTGDITGNEKPYLSPRIYETAYVPVNKPTWVSFHKKGNYPDPLIPDSYQFTINPECSKAVYYTLTTNENTTPGIYTGEVNIQATYGEKTETINIPVKAKVFDVILPATSFLKTLFIFRPETYAGKYYGENWTKERTEKLPLEALEFRITSQVDLPLEEVFIQNSDGGYEANWKEFDREVEYWMGKGINTFCLSLFDYGRKIPEDPEKRKYYEITMELTDRHLVEKNWTESFYIYSFDEPLSKDLPGIRDLCRWIHKYGPNLNIIFTMGFTSQGPQWLEDDIDIWVPHIHQYDEDFYPEQQAKGNQVWIYTCMQTFMMRYPDNWKIDWHGTSHRALGWWLFKYKIDGYLYWGLDTWKVNPWLDARTFPMTNGDGSMFYPALDGKGPYYPSIRLFIMEDGIEDYDLLKLLETKVETTALPIDMEEKALDILSCKAVIKSRDRFSTDDEIYRGIHREILEILEYDR</sequence>
<comment type="caution">
    <text evidence="3">The sequence shown here is derived from an EMBL/GenBank/DDBJ whole genome shotgun (WGS) entry which is preliminary data.</text>
</comment>
<evidence type="ECO:0000259" key="2">
    <source>
        <dbReference type="Pfam" id="PF13320"/>
    </source>
</evidence>
<dbReference type="EMBL" id="JADIMM010000053">
    <property type="protein sequence ID" value="MBO8457327.1"/>
    <property type="molecule type" value="Genomic_DNA"/>
</dbReference>
<organism evidence="3 4">
    <name type="scientific">Candidatus Gallitreponema excrementavium</name>
    <dbReference type="NCBI Taxonomy" id="2840840"/>
    <lineage>
        <taxon>Bacteria</taxon>
        <taxon>Pseudomonadati</taxon>
        <taxon>Spirochaetota</taxon>
        <taxon>Spirochaetia</taxon>
        <taxon>Spirochaetales</taxon>
        <taxon>Candidatus Gallitreponema</taxon>
    </lineage>
</organism>
<protein>
    <submittedName>
        <fullName evidence="3">DUF4091 domain-containing protein</fullName>
    </submittedName>
</protein>
<feature type="domain" description="Glycoside hydrolase 123 catalytic" evidence="2">
    <location>
        <begin position="302"/>
        <end position="509"/>
    </location>
</feature>
<reference evidence="3" key="2">
    <citation type="journal article" date="2021" name="PeerJ">
        <title>Extensive microbial diversity within the chicken gut microbiome revealed by metagenomics and culture.</title>
        <authorList>
            <person name="Gilroy R."/>
            <person name="Ravi A."/>
            <person name="Getino M."/>
            <person name="Pursley I."/>
            <person name="Horton D.L."/>
            <person name="Alikhan N.F."/>
            <person name="Baker D."/>
            <person name="Gharbi K."/>
            <person name="Hall N."/>
            <person name="Watson M."/>
            <person name="Adriaenssens E.M."/>
            <person name="Foster-Nyarko E."/>
            <person name="Jarju S."/>
            <person name="Secka A."/>
            <person name="Antonio M."/>
            <person name="Oren A."/>
            <person name="Chaudhuri R.R."/>
            <person name="La Ragione R."/>
            <person name="Hildebrand F."/>
            <person name="Pallen M.J."/>
        </authorList>
    </citation>
    <scope>NUCLEOTIDE SEQUENCE</scope>
    <source>
        <strain evidence="3">10532</strain>
    </source>
</reference>